<evidence type="ECO:0000313" key="8">
    <source>
        <dbReference type="EMBL" id="MCP2270146.1"/>
    </source>
</evidence>
<dbReference type="InterPro" id="IPR042098">
    <property type="entry name" value="TauD-like_sf"/>
</dbReference>
<comment type="similarity">
    <text evidence="2">Belongs to the clavaminate synthase family.</text>
</comment>
<dbReference type="Proteomes" id="UP001205185">
    <property type="component" value="Unassembled WGS sequence"/>
</dbReference>
<keyword evidence="9" id="KW-1185">Reference proteome</keyword>
<dbReference type="SUPFAM" id="SSF51197">
    <property type="entry name" value="Clavaminate synthase-like"/>
    <property type="match status" value="1"/>
</dbReference>
<keyword evidence="3" id="KW-0479">Metal-binding</keyword>
<dbReference type="InterPro" id="IPR003819">
    <property type="entry name" value="TauD/TfdA-like"/>
</dbReference>
<proteinExistence type="inferred from homology"/>
<comment type="cofactor">
    <cofactor evidence="1">
        <name>Fe(2+)</name>
        <dbReference type="ChEBI" id="CHEBI:29033"/>
    </cofactor>
</comment>
<comment type="caution">
    <text evidence="8">The sequence shown here is derived from an EMBL/GenBank/DDBJ whole genome shotgun (WGS) entry which is preliminary data.</text>
</comment>
<dbReference type="Gene3D" id="3.60.130.10">
    <property type="entry name" value="Clavaminate synthase-like"/>
    <property type="match status" value="1"/>
</dbReference>
<evidence type="ECO:0000256" key="6">
    <source>
        <dbReference type="ARBA" id="ARBA00023194"/>
    </source>
</evidence>
<keyword evidence="6" id="KW-0045">Antibiotic biosynthesis</keyword>
<evidence type="ECO:0000256" key="1">
    <source>
        <dbReference type="ARBA" id="ARBA00001954"/>
    </source>
</evidence>
<name>A0ABT1IBY4_9PSEU</name>
<evidence type="ECO:0000313" key="9">
    <source>
        <dbReference type="Proteomes" id="UP001205185"/>
    </source>
</evidence>
<dbReference type="RefSeq" id="WP_253887134.1">
    <property type="nucleotide sequence ID" value="NZ_BAAAVB010000013.1"/>
</dbReference>
<keyword evidence="4" id="KW-0560">Oxidoreductase</keyword>
<accession>A0ABT1IBY4</accession>
<feature type="domain" description="TauD/TfdA-like" evidence="7">
    <location>
        <begin position="38"/>
        <end position="276"/>
    </location>
</feature>
<dbReference type="EMBL" id="JAMTCO010000006">
    <property type="protein sequence ID" value="MCP2270146.1"/>
    <property type="molecule type" value="Genomic_DNA"/>
</dbReference>
<dbReference type="PANTHER" id="PTHR10696">
    <property type="entry name" value="GAMMA-BUTYROBETAINE HYDROXYLASE-RELATED"/>
    <property type="match status" value="1"/>
</dbReference>
<reference evidence="8 9" key="1">
    <citation type="submission" date="2022-06" db="EMBL/GenBank/DDBJ databases">
        <title>Genomic Encyclopedia of Archaeal and Bacterial Type Strains, Phase II (KMG-II): from individual species to whole genera.</title>
        <authorList>
            <person name="Goeker M."/>
        </authorList>
    </citation>
    <scope>NUCLEOTIDE SEQUENCE [LARGE SCALE GENOMIC DNA]</scope>
    <source>
        <strain evidence="8 9">DSM 44255</strain>
    </source>
</reference>
<dbReference type="Pfam" id="PF02668">
    <property type="entry name" value="TauD"/>
    <property type="match status" value="1"/>
</dbReference>
<evidence type="ECO:0000256" key="5">
    <source>
        <dbReference type="ARBA" id="ARBA00023004"/>
    </source>
</evidence>
<keyword evidence="5" id="KW-0408">Iron</keyword>
<dbReference type="InterPro" id="IPR014503">
    <property type="entry name" value="Clavaminate_syn-like"/>
</dbReference>
<dbReference type="InterPro" id="IPR050411">
    <property type="entry name" value="AlphaKG_dependent_hydroxylases"/>
</dbReference>
<protein>
    <submittedName>
        <fullName evidence="8">L-asparagine oxygenase</fullName>
    </submittedName>
</protein>
<evidence type="ECO:0000256" key="4">
    <source>
        <dbReference type="ARBA" id="ARBA00023002"/>
    </source>
</evidence>
<evidence type="ECO:0000256" key="2">
    <source>
        <dbReference type="ARBA" id="ARBA00008425"/>
    </source>
</evidence>
<dbReference type="PIRSF" id="PIRSF019543">
    <property type="entry name" value="Clavaminate_syn"/>
    <property type="match status" value="1"/>
</dbReference>
<sequence>MTGVATIPVHTIHGDVAVGVLPADTRAVLTEFADDSGRDGFVVVRGVPIGAVPPTHDRDGLPVPLGEHPSTALLAEVANTLGKHVGYADEKGGALVHDVRPVPGDERRVENSGAVAFDFHTENVHHPLRPDYLGLLCLRRDHDGVAATRVASGRAAVALLDDDTVEALRQPVFHSNHPTSFTRETGGELLPAGPHPVYFGDRDRPYLRFNSHNTFATTPRARAAIGLLTEALESVCHDIVLEPGDLVVLDNNVVAHGRSTFTPRYDGQDRWLRRFYSVRAIPRVVRDLMAGGSVIPALADIRGVW</sequence>
<evidence type="ECO:0000256" key="3">
    <source>
        <dbReference type="ARBA" id="ARBA00022723"/>
    </source>
</evidence>
<evidence type="ECO:0000259" key="7">
    <source>
        <dbReference type="Pfam" id="PF02668"/>
    </source>
</evidence>
<dbReference type="PANTHER" id="PTHR10696:SF56">
    <property type="entry name" value="TAUD_TFDA-LIKE DOMAIN-CONTAINING PROTEIN"/>
    <property type="match status" value="1"/>
</dbReference>
<gene>
    <name evidence="8" type="ORF">LV75_002647</name>
</gene>
<organism evidence="8 9">
    <name type="scientific">Actinokineospora diospyrosa</name>
    <dbReference type="NCBI Taxonomy" id="103728"/>
    <lineage>
        <taxon>Bacteria</taxon>
        <taxon>Bacillati</taxon>
        <taxon>Actinomycetota</taxon>
        <taxon>Actinomycetes</taxon>
        <taxon>Pseudonocardiales</taxon>
        <taxon>Pseudonocardiaceae</taxon>
        <taxon>Actinokineospora</taxon>
    </lineage>
</organism>